<evidence type="ECO:0000256" key="2">
    <source>
        <dbReference type="SAM" id="SignalP"/>
    </source>
</evidence>
<dbReference type="AlphaFoldDB" id="A0A9X1VRQ4"/>
<sequence>MKLRRTLLLLGAACIAAAPALAQKDAWPSRPIKIITPTPAGVGSDAFARIYADRLSKALKVPVVVENRPGALSTIGTDAVAKAPADGYTLLFATGNPFTLSPFLMPKLPYNPEKDFAPVSEVLRGGSFVVANKDFPAKNLRELVQMAKASPGRISFASYGPGSTAHVGFELVQDTAGIELLHVPYKQSATPDVIGGQVMLGWEPPPSAIPHIRSGRLRAIAYTGSKRNPALPDVPTLAETYPGLELFSWVGFWVPAATPAAIVERLNAEIVAITRAPDVKSAIEETGNEAIGNSPAEMAAVMRREAQAMSRLIKAKNIRLE</sequence>
<accession>A0A9X1VRQ4</accession>
<dbReference type="Pfam" id="PF03401">
    <property type="entry name" value="TctC"/>
    <property type="match status" value="1"/>
</dbReference>
<dbReference type="Gene3D" id="3.40.190.10">
    <property type="entry name" value="Periplasmic binding protein-like II"/>
    <property type="match status" value="1"/>
</dbReference>
<dbReference type="CDD" id="cd13578">
    <property type="entry name" value="PBP2_Bug27"/>
    <property type="match status" value="1"/>
</dbReference>
<name>A0A9X1VRQ4_9BURK</name>
<keyword evidence="2" id="KW-0732">Signal</keyword>
<reference evidence="3" key="1">
    <citation type="submission" date="2022-03" db="EMBL/GenBank/DDBJ databases">
        <authorList>
            <person name="Woo C.Y."/>
        </authorList>
    </citation>
    <scope>NUCLEOTIDE SEQUENCE</scope>
    <source>
        <strain evidence="3">CYS-02</strain>
    </source>
</reference>
<dbReference type="PANTHER" id="PTHR42928:SF5">
    <property type="entry name" value="BLR1237 PROTEIN"/>
    <property type="match status" value="1"/>
</dbReference>
<organism evidence="3 4">
    <name type="scientific">Variovorax terrae</name>
    <dbReference type="NCBI Taxonomy" id="2923278"/>
    <lineage>
        <taxon>Bacteria</taxon>
        <taxon>Pseudomonadati</taxon>
        <taxon>Pseudomonadota</taxon>
        <taxon>Betaproteobacteria</taxon>
        <taxon>Burkholderiales</taxon>
        <taxon>Comamonadaceae</taxon>
        <taxon>Variovorax</taxon>
    </lineage>
</organism>
<dbReference type="RefSeq" id="WP_243304964.1">
    <property type="nucleotide sequence ID" value="NZ_JALGBI010000001.1"/>
</dbReference>
<keyword evidence="4" id="KW-1185">Reference proteome</keyword>
<dbReference type="EMBL" id="JALGBI010000001">
    <property type="protein sequence ID" value="MCJ0762581.1"/>
    <property type="molecule type" value="Genomic_DNA"/>
</dbReference>
<protein>
    <submittedName>
        <fullName evidence="3">Tripartite tricarboxylate transporter substrate binding protein</fullName>
    </submittedName>
</protein>
<proteinExistence type="inferred from homology"/>
<dbReference type="InterPro" id="IPR042100">
    <property type="entry name" value="Bug_dom1"/>
</dbReference>
<evidence type="ECO:0000313" key="3">
    <source>
        <dbReference type="EMBL" id="MCJ0762581.1"/>
    </source>
</evidence>
<evidence type="ECO:0000256" key="1">
    <source>
        <dbReference type="ARBA" id="ARBA00006987"/>
    </source>
</evidence>
<evidence type="ECO:0000313" key="4">
    <source>
        <dbReference type="Proteomes" id="UP001139447"/>
    </source>
</evidence>
<dbReference type="PIRSF" id="PIRSF017082">
    <property type="entry name" value="YflP"/>
    <property type="match status" value="1"/>
</dbReference>
<dbReference type="InterPro" id="IPR005064">
    <property type="entry name" value="BUG"/>
</dbReference>
<dbReference type="Proteomes" id="UP001139447">
    <property type="component" value="Unassembled WGS sequence"/>
</dbReference>
<comment type="similarity">
    <text evidence="1">Belongs to the UPF0065 (bug) family.</text>
</comment>
<dbReference type="SUPFAM" id="SSF53850">
    <property type="entry name" value="Periplasmic binding protein-like II"/>
    <property type="match status" value="1"/>
</dbReference>
<comment type="caution">
    <text evidence="3">The sequence shown here is derived from an EMBL/GenBank/DDBJ whole genome shotgun (WGS) entry which is preliminary data.</text>
</comment>
<gene>
    <name evidence="3" type="ORF">MMF98_05085</name>
</gene>
<dbReference type="Gene3D" id="3.40.190.150">
    <property type="entry name" value="Bordetella uptake gene, domain 1"/>
    <property type="match status" value="1"/>
</dbReference>
<feature type="chain" id="PRO_5040957031" evidence="2">
    <location>
        <begin position="23"/>
        <end position="321"/>
    </location>
</feature>
<dbReference type="PANTHER" id="PTHR42928">
    <property type="entry name" value="TRICARBOXYLATE-BINDING PROTEIN"/>
    <property type="match status" value="1"/>
</dbReference>
<feature type="signal peptide" evidence="2">
    <location>
        <begin position="1"/>
        <end position="22"/>
    </location>
</feature>